<dbReference type="AlphaFoldDB" id="A0A972FVJ2"/>
<protein>
    <submittedName>
        <fullName evidence="1">Prephenate dehydrogenase</fullName>
    </submittedName>
</protein>
<evidence type="ECO:0000313" key="2">
    <source>
        <dbReference type="Proteomes" id="UP000737113"/>
    </source>
</evidence>
<name>A0A972FVJ2_9GAMM</name>
<keyword evidence="2" id="KW-1185">Reference proteome</keyword>
<evidence type="ECO:0000313" key="1">
    <source>
        <dbReference type="EMBL" id="NMH66850.1"/>
    </source>
</evidence>
<dbReference type="EMBL" id="JAAXYH010000017">
    <property type="protein sequence ID" value="NMH66850.1"/>
    <property type="molecule type" value="Genomic_DNA"/>
</dbReference>
<gene>
    <name evidence="1" type="ORF">HC757_16955</name>
</gene>
<dbReference type="Proteomes" id="UP000737113">
    <property type="component" value="Unassembled WGS sequence"/>
</dbReference>
<organism evidence="1 2">
    <name type="scientific">Shewanella salipaludis</name>
    <dbReference type="NCBI Taxonomy" id="2723052"/>
    <lineage>
        <taxon>Bacteria</taxon>
        <taxon>Pseudomonadati</taxon>
        <taxon>Pseudomonadota</taxon>
        <taxon>Gammaproteobacteria</taxon>
        <taxon>Alteromonadales</taxon>
        <taxon>Shewanellaceae</taxon>
        <taxon>Shewanella</taxon>
    </lineage>
</organism>
<comment type="caution">
    <text evidence="1">The sequence shown here is derived from an EMBL/GenBank/DDBJ whole genome shotgun (WGS) entry which is preliminary data.</text>
</comment>
<proteinExistence type="predicted"/>
<dbReference type="RefSeq" id="WP_169565576.1">
    <property type="nucleotide sequence ID" value="NZ_JAAXYH010000017.1"/>
</dbReference>
<reference evidence="1" key="1">
    <citation type="submission" date="2020-04" db="EMBL/GenBank/DDBJ databases">
        <title>Description of Shewanella salipaludis sp. nov., isolated from a salt marsh.</title>
        <authorList>
            <person name="Park S."/>
            <person name="Yoon J.-H."/>
        </authorList>
    </citation>
    <scope>NUCLEOTIDE SEQUENCE</scope>
    <source>
        <strain evidence="1">SHSM-M6</strain>
    </source>
</reference>
<sequence length="103" mass="11739">MPHTKVIEQLKENLQLAYRQALDADARLDELKKAGHAKFSTIFTREQGFEAQGNRFLVYVQELAEELDTLQQADKLSATAITHFVHKLGTLLQTLQAFKQNAR</sequence>
<accession>A0A972FVJ2</accession>